<organism evidence="21 22">
    <name type="scientific">Shewanella livingstonensis</name>
    <dbReference type="NCBI Taxonomy" id="150120"/>
    <lineage>
        <taxon>Bacteria</taxon>
        <taxon>Pseudomonadati</taxon>
        <taxon>Pseudomonadota</taxon>
        <taxon>Gammaproteobacteria</taxon>
        <taxon>Alteromonadales</taxon>
        <taxon>Shewanellaceae</taxon>
        <taxon>Shewanella</taxon>
    </lineage>
</organism>
<dbReference type="KEGG" id="slj:EGC82_05020"/>
<comment type="catalytic activity">
    <reaction evidence="2 20">
        <text>a 1,2-diacyl-sn-glycero-3-phosphocholine + H2O = a 1-acyl-sn-glycero-3-phosphocholine + a fatty acid + H(+)</text>
        <dbReference type="Rhea" id="RHEA:15801"/>
        <dbReference type="ChEBI" id="CHEBI:15377"/>
        <dbReference type="ChEBI" id="CHEBI:15378"/>
        <dbReference type="ChEBI" id="CHEBI:28868"/>
        <dbReference type="ChEBI" id="CHEBI:57643"/>
        <dbReference type="ChEBI" id="CHEBI:58168"/>
        <dbReference type="EC" id="3.1.1.4"/>
    </reaction>
</comment>
<dbReference type="GO" id="GO:0009279">
    <property type="term" value="C:cell outer membrane"/>
    <property type="evidence" value="ECO:0007669"/>
    <property type="project" value="UniProtKB-SubCell"/>
</dbReference>
<gene>
    <name evidence="21" type="ORF">EGC82_05020</name>
</gene>
<dbReference type="CDD" id="cd00541">
    <property type="entry name" value="OMPLA"/>
    <property type="match status" value="1"/>
</dbReference>
<feature type="active site" description="Nucleophile" evidence="18">
    <location>
        <position position="164"/>
    </location>
</feature>
<evidence type="ECO:0000313" key="21">
    <source>
        <dbReference type="EMBL" id="AZG72183.1"/>
    </source>
</evidence>
<evidence type="ECO:0000256" key="20">
    <source>
        <dbReference type="RuleBase" id="RU366027"/>
    </source>
</evidence>
<evidence type="ECO:0000256" key="6">
    <source>
        <dbReference type="ARBA" id="ARBA00013278"/>
    </source>
</evidence>
<sequence>MLMDDAMIKSTQYLGLSLLLLGYSSLALAEDSLVDQRVKKELATSEKPFVITPHKANYLLPVTYQTRTNSLPFEIKYPDEDFTIDNLEAKFQISFKFPIMYNVFGDNGHLFFAYTNQSYWQVYNRDASSPFRETNHEPEVFMLFNNDWKIGGFTNSFLGFGAVHQSNGQTNQLSRSWNRIYGNAVFDKGPFALGLKVWWRIPEDEKEDVNAVKGDDNPDIGSYMGNFELTGVYGLGEHRFTMLLRNNLRETNRGAVEMTWSYPIIGTLRVYTQYFNGYGESLIDYSQHNQRIGIGIALNDLL</sequence>
<evidence type="ECO:0000256" key="15">
    <source>
        <dbReference type="ARBA" id="ARBA00023098"/>
    </source>
</evidence>
<evidence type="ECO:0000256" key="18">
    <source>
        <dbReference type="PIRSR" id="PIRSR603187-1"/>
    </source>
</evidence>
<keyword evidence="10 19" id="KW-0479">Metal-binding</keyword>
<evidence type="ECO:0000256" key="13">
    <source>
        <dbReference type="ARBA" id="ARBA00022837"/>
    </source>
</evidence>
<comment type="function">
    <text evidence="20">Hydrolysis of phosphatidylcholine with phospholipase A2 (EC 3.1.1.4) and phospholipase A1 (EC 3.1.1.32) activities.</text>
</comment>
<dbReference type="OrthoDB" id="188433at2"/>
<dbReference type="GO" id="GO:0004623">
    <property type="term" value="F:phospholipase A2 activity"/>
    <property type="evidence" value="ECO:0007669"/>
    <property type="project" value="UniProtKB-EC"/>
</dbReference>
<evidence type="ECO:0000256" key="16">
    <source>
        <dbReference type="ARBA" id="ARBA00023136"/>
    </source>
</evidence>
<evidence type="ECO:0000256" key="4">
    <source>
        <dbReference type="ARBA" id="ARBA00011702"/>
    </source>
</evidence>
<dbReference type="EMBL" id="CP034015">
    <property type="protein sequence ID" value="AZG72183.1"/>
    <property type="molecule type" value="Genomic_DNA"/>
</dbReference>
<dbReference type="PRINTS" id="PR01486">
    <property type="entry name" value="PHPHLIPASEA1"/>
</dbReference>
<evidence type="ECO:0000256" key="3">
    <source>
        <dbReference type="ARBA" id="ARBA00010525"/>
    </source>
</evidence>
<feature type="binding site" description="in dimeric form" evidence="19">
    <location>
        <position position="174"/>
    </location>
    <ligand>
        <name>Ca(2+)</name>
        <dbReference type="ChEBI" id="CHEBI:29108"/>
        <label>1</label>
    </ligand>
</feature>
<keyword evidence="22" id="KW-1185">Reference proteome</keyword>
<evidence type="ECO:0000256" key="9">
    <source>
        <dbReference type="ARBA" id="ARBA00022692"/>
    </source>
</evidence>
<comment type="subunit">
    <text evidence="4 20">Homodimer; dimerization is reversible, and the dimeric form is the active one.</text>
</comment>
<evidence type="ECO:0000256" key="14">
    <source>
        <dbReference type="ARBA" id="ARBA00022963"/>
    </source>
</evidence>
<evidence type="ECO:0000256" key="12">
    <source>
        <dbReference type="ARBA" id="ARBA00022801"/>
    </source>
</evidence>
<dbReference type="Gene3D" id="2.40.230.10">
    <property type="entry name" value="Phospholipase A1"/>
    <property type="match status" value="1"/>
</dbReference>
<dbReference type="SUPFAM" id="SSF56931">
    <property type="entry name" value="Outer membrane phospholipase A (OMPLA)"/>
    <property type="match status" value="1"/>
</dbReference>
<evidence type="ECO:0000256" key="19">
    <source>
        <dbReference type="PIRSR" id="PIRSR603187-2"/>
    </source>
</evidence>
<dbReference type="Proteomes" id="UP000278035">
    <property type="component" value="Chromosome"/>
</dbReference>
<comment type="similarity">
    <text evidence="3 20">Belongs to the phospholipase A1 family.</text>
</comment>
<feature type="binding site" description="in dimeric form" evidence="19">
    <location>
        <position position="128"/>
    </location>
    <ligand>
        <name>Ca(2+)</name>
        <dbReference type="ChEBI" id="CHEBI:29108"/>
        <label>1</label>
    </ligand>
</feature>
<keyword evidence="14 20" id="KW-0442">Lipid degradation</keyword>
<comment type="subcellular location">
    <subcellularLocation>
        <location evidence="20">Cell outer membrane</location>
        <topology evidence="20">Multi-pass membrane protein</topology>
    </subcellularLocation>
    <text evidence="20">One of the very few enzymes located there.</text>
</comment>
<dbReference type="InterPro" id="IPR003187">
    <property type="entry name" value="PLipase_A1"/>
</dbReference>
<dbReference type="EC" id="3.1.1.4" evidence="6 20"/>
<keyword evidence="13 19" id="KW-0106">Calcium</keyword>
<keyword evidence="12 20" id="KW-0378">Hydrolase</keyword>
<dbReference type="PANTHER" id="PTHR40457">
    <property type="entry name" value="PHOSPHOLIPASE A1"/>
    <property type="match status" value="1"/>
</dbReference>
<keyword evidence="16" id="KW-0472">Membrane</keyword>
<dbReference type="InterPro" id="IPR036541">
    <property type="entry name" value="PLipase_A1_sf"/>
</dbReference>
<evidence type="ECO:0000256" key="1">
    <source>
        <dbReference type="ARBA" id="ARBA00000111"/>
    </source>
</evidence>
<proteinExistence type="inferred from homology"/>
<comment type="catalytic activity">
    <reaction evidence="1 20">
        <text>a 1,2-diacyl-sn-glycero-3-phosphocholine + H2O = a 2-acyl-sn-glycero-3-phosphocholine + a fatty acid + H(+)</text>
        <dbReference type="Rhea" id="RHEA:18689"/>
        <dbReference type="ChEBI" id="CHEBI:15377"/>
        <dbReference type="ChEBI" id="CHEBI:15378"/>
        <dbReference type="ChEBI" id="CHEBI:28868"/>
        <dbReference type="ChEBI" id="CHEBI:57643"/>
        <dbReference type="ChEBI" id="CHEBI:57875"/>
        <dbReference type="EC" id="3.1.1.32"/>
    </reaction>
</comment>
<evidence type="ECO:0000256" key="17">
    <source>
        <dbReference type="ARBA" id="ARBA00023237"/>
    </source>
</evidence>
<keyword evidence="15 20" id="KW-0443">Lipid metabolism</keyword>
<keyword evidence="9" id="KW-0812">Transmembrane</keyword>
<evidence type="ECO:0000256" key="2">
    <source>
        <dbReference type="ARBA" id="ARBA00001604"/>
    </source>
</evidence>
<evidence type="ECO:0000256" key="7">
    <source>
        <dbReference type="ARBA" id="ARBA00021726"/>
    </source>
</evidence>
<dbReference type="PANTHER" id="PTHR40457:SF1">
    <property type="entry name" value="PHOSPHOLIPASE A1"/>
    <property type="match status" value="1"/>
</dbReference>
<evidence type="ECO:0000256" key="5">
    <source>
        <dbReference type="ARBA" id="ARBA00013179"/>
    </source>
</evidence>
<keyword evidence="17 20" id="KW-0998">Cell outer membrane</keyword>
<feature type="binding site" description="in dimeric form" evidence="19">
    <location>
        <position position="216"/>
    </location>
    <ligand>
        <name>Ca(2+)</name>
        <dbReference type="ChEBI" id="CHEBI:29108"/>
        <label>1</label>
    </ligand>
</feature>
<comment type="cofactor">
    <cofactor evidence="20">
        <name>Ca(2+)</name>
        <dbReference type="ChEBI" id="CHEBI:29108"/>
    </cofactor>
    <text evidence="20">Binds 1 Ca(2+) ion per monomer. In the dimeric form the Ca(2+) is bound by different amino acids with binding of each Ca(2+) shared with ligands coming from each monomer. The Ca(2+) ion may have a role in catalysis.</text>
</comment>
<dbReference type="Pfam" id="PF02253">
    <property type="entry name" value="PLA1"/>
    <property type="match status" value="1"/>
</dbReference>
<evidence type="ECO:0000256" key="11">
    <source>
        <dbReference type="ARBA" id="ARBA00022729"/>
    </source>
</evidence>
<keyword evidence="11" id="KW-0732">Signal</keyword>
<dbReference type="AlphaFoldDB" id="A0A3G8LQY2"/>
<name>A0A3G8LQY2_9GAMM</name>
<dbReference type="GO" id="GO:0008970">
    <property type="term" value="F:phospholipase A1 activity"/>
    <property type="evidence" value="ECO:0007669"/>
    <property type="project" value="UniProtKB-EC"/>
</dbReference>
<evidence type="ECO:0000256" key="8">
    <source>
        <dbReference type="ARBA" id="ARBA00022452"/>
    </source>
</evidence>
<keyword evidence="8" id="KW-1134">Transmembrane beta strand</keyword>
<dbReference type="GO" id="GO:0016042">
    <property type="term" value="P:lipid catabolic process"/>
    <property type="evidence" value="ECO:0007669"/>
    <property type="project" value="UniProtKB-KW"/>
</dbReference>
<evidence type="ECO:0000313" key="22">
    <source>
        <dbReference type="Proteomes" id="UP000278035"/>
    </source>
</evidence>
<dbReference type="GO" id="GO:0005509">
    <property type="term" value="F:calcium ion binding"/>
    <property type="evidence" value="ECO:0007669"/>
    <property type="project" value="TreeGrafter"/>
</dbReference>
<dbReference type="EC" id="3.1.1.32" evidence="5 20"/>
<evidence type="ECO:0000256" key="10">
    <source>
        <dbReference type="ARBA" id="ARBA00022723"/>
    </source>
</evidence>
<protein>
    <recommendedName>
        <fullName evidence="7 20">Phospholipase A1</fullName>
        <ecNumber evidence="5 20">3.1.1.32</ecNumber>
        <ecNumber evidence="6 20">3.1.1.4</ecNumber>
    </recommendedName>
    <alternativeName>
        <fullName evidence="20">Phosphatidylcholine 1-acylhydrolase</fullName>
    </alternativeName>
</protein>
<feature type="active site" description="Nucleophile" evidence="18">
    <location>
        <position position="166"/>
    </location>
</feature>
<accession>A0A3G8LQY2</accession>
<reference evidence="22" key="1">
    <citation type="submission" date="2018-11" db="EMBL/GenBank/DDBJ databases">
        <title>Shewanella sp. M2.</title>
        <authorList>
            <person name="Hwang Y.J."/>
            <person name="Hwang C.Y."/>
        </authorList>
    </citation>
    <scope>NUCLEOTIDE SEQUENCE [LARGE SCALE GENOMIC DNA]</scope>
    <source>
        <strain evidence="22">LMG 19866</strain>
    </source>
</reference>